<name>A0A8S4R402_9NEOP</name>
<feature type="coiled-coil region" evidence="4">
    <location>
        <begin position="259"/>
        <end position="373"/>
    </location>
</feature>
<feature type="coiled-coil region" evidence="4">
    <location>
        <begin position="754"/>
        <end position="785"/>
    </location>
</feature>
<evidence type="ECO:0000259" key="5">
    <source>
        <dbReference type="Pfam" id="PF02463"/>
    </source>
</evidence>
<dbReference type="PANTHER" id="PTHR45916:SF1">
    <property type="entry name" value="STRUCTURAL MAINTENANCE OF CHROMOSOMES PROTEIN 5"/>
    <property type="match status" value="1"/>
</dbReference>
<dbReference type="InterPro" id="IPR003395">
    <property type="entry name" value="RecF/RecN/SMC_N"/>
</dbReference>
<evidence type="ECO:0000256" key="1">
    <source>
        <dbReference type="ARBA" id="ARBA00010171"/>
    </source>
</evidence>
<reference evidence="6" key="1">
    <citation type="submission" date="2022-03" db="EMBL/GenBank/DDBJ databases">
        <authorList>
            <person name="Lindestad O."/>
        </authorList>
    </citation>
    <scope>NUCLEOTIDE SEQUENCE</scope>
</reference>
<proteinExistence type="inferred from homology"/>
<comment type="similarity">
    <text evidence="1">Belongs to the SMC family. SMC5 subfamily.</text>
</comment>
<gene>
    <name evidence="6" type="primary">jg20034</name>
    <name evidence="6" type="ORF">PAEG_LOCUS9534</name>
</gene>
<dbReference type="OrthoDB" id="10254973at2759"/>
<dbReference type="GO" id="GO:0003697">
    <property type="term" value="F:single-stranded DNA binding"/>
    <property type="evidence" value="ECO:0007669"/>
    <property type="project" value="TreeGrafter"/>
</dbReference>
<evidence type="ECO:0000256" key="3">
    <source>
        <dbReference type="ARBA" id="ARBA00023054"/>
    </source>
</evidence>
<sequence length="1007" mass="116548">MSEVINPGDIRAGCIYRISLRNFVTFRKVTLFPGKSLNLIIGPNGTGKSTLVAAIILGLGGSPKAIGREKRLEQFVKTGTSEAKIDIELYQKPQQRNVIITMTFNKKSSITWYIDNKTVDKKRVLELIENLHIQVENLCQFLPQDKVHEFSAKQPPERLRDTLATVGAPGSVEQLKDLKALRAEQKELGTWLHNNQKELQELERRNNTLKKDIEVMKERKKIEKEIEVCEAKKLWLEYLELRDKVGEYDRDSKKQARRKNNFEKIIEPLKNDLENVKKEVNGLEQIKQAVNTEILAIQEQITETFDSIKNQAGQLELVKAASQKRKERYENRKQELIEERSKLDKLNMDKVSLREKLGDQNDLKEDLAKTQKQIGVTTAALQQFKYQKLNLKHEIDHNITPQIRQYQERIRKLEDVNEERLRILERSKPDTYKAVMWLRQHLNLFEEEVHEPMMLKINFSDPKYARYLESTVPARDLIAFTFESTSDMNQFLKIVRSQDLRLVNAVQSKGLPEKSDDIRRLSYLGFQTYLVDTITAPDAILRFLCKQYKIHKIPIGNQHTYDNSDRVPPNITKFFTENHLFTIRVSSYSGIKSSSTREISSANLLANSLDAEQINSLRNQLAELQSTESMNRLSIDEINKKLDILENNLRELNGTREYIESCIDKITSNVRKINLQIEKVNDLTNDCTFDLEDEIVMCKLKCKDCALKQCRLHQELCGIMKAMQKKIMKKELCSVKLNISREAILDRDAQLRERLKESREIEEVLQRIQNLLDAAKSSAKQKQIEIKQCCKNKLPNEPEFPNKEMFDALPSEQQALDTLCCELRTRMGLLDAGDEQVIKQYEEQEKQINKLQTTLKNSSRNTKELENKLRRIKAQWLPSLEKLIQNINAKFSEMFANLNCAGEVKLVKDGSEDDFDKYGIDVLVKFRAEEQLSRLTNYEQSGGERALTTAVYLMALQALTSDVPFRCVDEINQGMDAENERRMLEMLIEITTSGKASQYFLLTPKVG</sequence>
<dbReference type="EMBL" id="CAKXAJ010024785">
    <property type="protein sequence ID" value="CAH2230287.1"/>
    <property type="molecule type" value="Genomic_DNA"/>
</dbReference>
<evidence type="ECO:0000313" key="6">
    <source>
        <dbReference type="EMBL" id="CAH2230287.1"/>
    </source>
</evidence>
<feature type="coiled-coil region" evidence="4">
    <location>
        <begin position="192"/>
        <end position="219"/>
    </location>
</feature>
<feature type="coiled-coil region" evidence="4">
    <location>
        <begin position="834"/>
        <end position="875"/>
    </location>
</feature>
<evidence type="ECO:0000256" key="2">
    <source>
        <dbReference type="ARBA" id="ARBA00018687"/>
    </source>
</evidence>
<dbReference type="EMBL" id="CAKXAJ010024785">
    <property type="protein sequence ID" value="CAH2230286.1"/>
    <property type="molecule type" value="Genomic_DNA"/>
</dbReference>
<dbReference type="SUPFAM" id="SSF52540">
    <property type="entry name" value="P-loop containing nucleoside triphosphate hydrolases"/>
    <property type="match status" value="1"/>
</dbReference>
<dbReference type="GO" id="GO:0000724">
    <property type="term" value="P:double-strand break repair via homologous recombination"/>
    <property type="evidence" value="ECO:0007669"/>
    <property type="project" value="TreeGrafter"/>
</dbReference>
<dbReference type="PANTHER" id="PTHR45916">
    <property type="entry name" value="STRUCTURAL MAINTENANCE OF CHROMOSOMES PROTEIN 5"/>
    <property type="match status" value="1"/>
</dbReference>
<organism evidence="6 7">
    <name type="scientific">Pararge aegeria aegeria</name>
    <dbReference type="NCBI Taxonomy" id="348720"/>
    <lineage>
        <taxon>Eukaryota</taxon>
        <taxon>Metazoa</taxon>
        <taxon>Ecdysozoa</taxon>
        <taxon>Arthropoda</taxon>
        <taxon>Hexapoda</taxon>
        <taxon>Insecta</taxon>
        <taxon>Pterygota</taxon>
        <taxon>Neoptera</taxon>
        <taxon>Endopterygota</taxon>
        <taxon>Lepidoptera</taxon>
        <taxon>Glossata</taxon>
        <taxon>Ditrysia</taxon>
        <taxon>Papilionoidea</taxon>
        <taxon>Nymphalidae</taxon>
        <taxon>Satyrinae</taxon>
        <taxon>Satyrini</taxon>
        <taxon>Parargina</taxon>
        <taxon>Pararge</taxon>
    </lineage>
</organism>
<accession>A0A8S4R402</accession>
<dbReference type="AlphaFoldDB" id="A0A8S4R402"/>
<dbReference type="InterPro" id="IPR027417">
    <property type="entry name" value="P-loop_NTPase"/>
</dbReference>
<dbReference type="Gene3D" id="3.40.50.300">
    <property type="entry name" value="P-loop containing nucleotide triphosphate hydrolases"/>
    <property type="match status" value="2"/>
</dbReference>
<evidence type="ECO:0000256" key="4">
    <source>
        <dbReference type="SAM" id="Coils"/>
    </source>
</evidence>
<dbReference type="Pfam" id="PF02463">
    <property type="entry name" value="SMC_N"/>
    <property type="match status" value="1"/>
</dbReference>
<dbReference type="GO" id="GO:0005634">
    <property type="term" value="C:nucleus"/>
    <property type="evidence" value="ECO:0007669"/>
    <property type="project" value="TreeGrafter"/>
</dbReference>
<dbReference type="GO" id="GO:0030915">
    <property type="term" value="C:Smc5-Smc6 complex"/>
    <property type="evidence" value="ECO:0007669"/>
    <property type="project" value="TreeGrafter"/>
</dbReference>
<dbReference type="Proteomes" id="UP000838756">
    <property type="component" value="Unassembled WGS sequence"/>
</dbReference>
<feature type="domain" description="RecF/RecN/SMC N-terminal" evidence="5">
    <location>
        <begin position="15"/>
        <end position="1003"/>
    </location>
</feature>
<protein>
    <recommendedName>
        <fullName evidence="2">Structural maintenance of chromosomes protein 5</fullName>
    </recommendedName>
</protein>
<comment type="caution">
    <text evidence="6">The sequence shown here is derived from an EMBL/GenBank/DDBJ whole genome shotgun (WGS) entry which is preliminary data.</text>
</comment>
<evidence type="ECO:0000313" key="7">
    <source>
        <dbReference type="Proteomes" id="UP000838756"/>
    </source>
</evidence>
<keyword evidence="3 4" id="KW-0175">Coiled coil</keyword>
<keyword evidence="7" id="KW-1185">Reference proteome</keyword>